<proteinExistence type="predicted"/>
<name>A0A9X5BDW7_9FIRM</name>
<comment type="caution">
    <text evidence="1">The sequence shown here is derived from an EMBL/GenBank/DDBJ whole genome shotgun (WGS) entry which is preliminary data.</text>
</comment>
<dbReference type="Gene3D" id="3.40.10.10">
    <property type="entry name" value="DNA Methylphosphotriester Repair Domain"/>
    <property type="match status" value="1"/>
</dbReference>
<dbReference type="InterPro" id="IPR035451">
    <property type="entry name" value="Ada-like_dom_sf"/>
</dbReference>
<dbReference type="Proteomes" id="UP001154420">
    <property type="component" value="Unassembled WGS sequence"/>
</dbReference>
<dbReference type="AlphaFoldDB" id="A0A9X5BDW7"/>
<dbReference type="EMBL" id="QZDT01000003">
    <property type="protein sequence ID" value="NBJ91642.1"/>
    <property type="molecule type" value="Genomic_DNA"/>
</dbReference>
<evidence type="ECO:0000313" key="1">
    <source>
        <dbReference type="EMBL" id="NBJ91642.1"/>
    </source>
</evidence>
<gene>
    <name evidence="1" type="ORF">D5281_03310</name>
</gene>
<organism evidence="1 2">
    <name type="scientific">Parablautia muri</name>
    <dbReference type="NCBI Taxonomy" id="2320879"/>
    <lineage>
        <taxon>Bacteria</taxon>
        <taxon>Bacillati</taxon>
        <taxon>Bacillota</taxon>
        <taxon>Clostridia</taxon>
        <taxon>Lachnospirales</taxon>
        <taxon>Lachnospiraceae</taxon>
        <taxon>Parablautia</taxon>
    </lineage>
</organism>
<accession>A0A9X5BDW7</accession>
<dbReference type="RefSeq" id="WP_160558731.1">
    <property type="nucleotide sequence ID" value="NZ_QZDT01000003.1"/>
</dbReference>
<dbReference type="SUPFAM" id="SSF57884">
    <property type="entry name" value="Ada DNA repair protein, N-terminal domain (N-Ada 10)"/>
    <property type="match status" value="1"/>
</dbReference>
<evidence type="ECO:0000313" key="2">
    <source>
        <dbReference type="Proteomes" id="UP001154420"/>
    </source>
</evidence>
<dbReference type="OrthoDB" id="2051348at2"/>
<reference evidence="1" key="1">
    <citation type="submission" date="2018-09" db="EMBL/GenBank/DDBJ databases">
        <title>Murine metabolic-syndrome-specific gut microbial biobank.</title>
        <authorList>
            <person name="Liu C."/>
        </authorList>
    </citation>
    <scope>NUCLEOTIDE SEQUENCE</scope>
    <source>
        <strain evidence="1">D42-62</strain>
    </source>
</reference>
<protein>
    <submittedName>
        <fullName evidence="1">Uncharacterized protein</fullName>
    </submittedName>
</protein>
<sequence>MRIMSRNSSDMVYHRPECRYVGKIQKRNRIKMEWEDAEWKGYRPCKCCDGIEFLYKLEKGRIERYAGQSNMDVDLKDKKVYVRTDVGCWKIVYKIREQRFILLHRNYVNGRICLEDVEKVPFHRQGDMPEAGSIMKYLKYIKEHDEFKQNAPKDYRKLPQNTERQKLYYRTAKKREEKRSAKRLDSLFLMIERQEGIKQLSCC</sequence>
<keyword evidence="2" id="KW-1185">Reference proteome</keyword>